<feature type="repeat" description="ANK" evidence="1">
    <location>
        <begin position="592"/>
        <end position="621"/>
    </location>
</feature>
<feature type="region of interest" description="Disordered" evidence="2">
    <location>
        <begin position="676"/>
        <end position="695"/>
    </location>
</feature>
<evidence type="ECO:0000259" key="3">
    <source>
        <dbReference type="Pfam" id="PF06985"/>
    </source>
</evidence>
<dbReference type="PROSITE" id="PS50297">
    <property type="entry name" value="ANK_REP_REGION"/>
    <property type="match status" value="2"/>
</dbReference>
<dbReference type="InterPro" id="IPR036770">
    <property type="entry name" value="Ankyrin_rpt-contain_sf"/>
</dbReference>
<organism evidence="4 5">
    <name type="scientific">Diaporthe helianthi</name>
    <dbReference type="NCBI Taxonomy" id="158607"/>
    <lineage>
        <taxon>Eukaryota</taxon>
        <taxon>Fungi</taxon>
        <taxon>Dikarya</taxon>
        <taxon>Ascomycota</taxon>
        <taxon>Pezizomycotina</taxon>
        <taxon>Sordariomycetes</taxon>
        <taxon>Sordariomycetidae</taxon>
        <taxon>Diaporthales</taxon>
        <taxon>Diaporthaceae</taxon>
        <taxon>Diaporthe</taxon>
    </lineage>
</organism>
<evidence type="ECO:0000256" key="2">
    <source>
        <dbReference type="SAM" id="MobiDB-lite"/>
    </source>
</evidence>
<reference evidence="4" key="1">
    <citation type="submission" date="2017-09" db="EMBL/GenBank/DDBJ databases">
        <title>Polyketide synthases of a Diaporthe helianthi virulent isolate.</title>
        <authorList>
            <person name="Baroncelli R."/>
        </authorList>
    </citation>
    <scope>NUCLEOTIDE SEQUENCE [LARGE SCALE GENOMIC DNA]</scope>
    <source>
        <strain evidence="4">7/96</strain>
    </source>
</reference>
<accession>A0A2P5HNI7</accession>
<dbReference type="OrthoDB" id="4588405at2759"/>
<evidence type="ECO:0000313" key="4">
    <source>
        <dbReference type="EMBL" id="POS71808.1"/>
    </source>
</evidence>
<dbReference type="Gene3D" id="1.25.40.20">
    <property type="entry name" value="Ankyrin repeat-containing domain"/>
    <property type="match status" value="3"/>
</dbReference>
<dbReference type="Pfam" id="PF12796">
    <property type="entry name" value="Ank_2"/>
    <property type="match status" value="1"/>
</dbReference>
<evidence type="ECO:0000256" key="1">
    <source>
        <dbReference type="PROSITE-ProRule" id="PRU00023"/>
    </source>
</evidence>
<dbReference type="PROSITE" id="PS50088">
    <property type="entry name" value="ANK_REPEAT"/>
    <property type="match status" value="2"/>
</dbReference>
<gene>
    <name evidence="4" type="ORF">DHEL01_v209800</name>
</gene>
<dbReference type="Pfam" id="PF00023">
    <property type="entry name" value="Ank"/>
    <property type="match status" value="1"/>
</dbReference>
<dbReference type="SUPFAM" id="SSF48403">
    <property type="entry name" value="Ankyrin repeat"/>
    <property type="match status" value="1"/>
</dbReference>
<dbReference type="Pfam" id="PF06985">
    <property type="entry name" value="HET"/>
    <property type="match status" value="1"/>
</dbReference>
<proteinExistence type="predicted"/>
<dbReference type="InterPro" id="IPR002110">
    <property type="entry name" value="Ankyrin_rpt"/>
</dbReference>
<protein>
    <recommendedName>
        <fullName evidence="3">Heterokaryon incompatibility domain-containing protein</fullName>
    </recommendedName>
</protein>
<evidence type="ECO:0000313" key="5">
    <source>
        <dbReference type="Proteomes" id="UP000094444"/>
    </source>
</evidence>
<dbReference type="Proteomes" id="UP000094444">
    <property type="component" value="Unassembled WGS sequence"/>
</dbReference>
<dbReference type="InParanoid" id="A0A2P5HNI7"/>
<dbReference type="InterPro" id="IPR052895">
    <property type="entry name" value="HetReg/Transcr_Mod"/>
</dbReference>
<keyword evidence="5" id="KW-1185">Reference proteome</keyword>
<dbReference type="STRING" id="158607.A0A2P5HNI7"/>
<keyword evidence="1" id="KW-0040">ANK repeat</keyword>
<feature type="repeat" description="ANK" evidence="1">
    <location>
        <begin position="624"/>
        <end position="656"/>
    </location>
</feature>
<comment type="caution">
    <text evidence="4">The sequence shown here is derived from an EMBL/GenBank/DDBJ whole genome shotgun (WGS) entry which is preliminary data.</text>
</comment>
<dbReference type="PANTHER" id="PTHR24148">
    <property type="entry name" value="ANKYRIN REPEAT DOMAIN-CONTAINING PROTEIN 39 HOMOLOG-RELATED"/>
    <property type="match status" value="1"/>
</dbReference>
<feature type="domain" description="Heterokaryon incompatibility" evidence="3">
    <location>
        <begin position="73"/>
        <end position="169"/>
    </location>
</feature>
<dbReference type="SMART" id="SM00248">
    <property type="entry name" value="ANK"/>
    <property type="match status" value="5"/>
</dbReference>
<name>A0A2P5HNI7_DIAHE</name>
<dbReference type="EMBL" id="MAVT02001162">
    <property type="protein sequence ID" value="POS71808.1"/>
    <property type="molecule type" value="Genomic_DNA"/>
</dbReference>
<dbReference type="PANTHER" id="PTHR24148:SF78">
    <property type="entry name" value="HETEROKARYON INCOMPATIBILITY DOMAIN-CONTAINING PROTEIN"/>
    <property type="match status" value="1"/>
</dbReference>
<dbReference type="AlphaFoldDB" id="A0A2P5HNI7"/>
<dbReference type="InterPro" id="IPR010730">
    <property type="entry name" value="HET"/>
</dbReference>
<sequence length="695" mass="78696">MASPYKYNRIDLATDGIRLVKVLKGDPSQPIQCEMFETYLHQVEGVPYEALSYVWGARLSADRIWLDGCGFGERGHQVGQMRLIYQAAQRVIIWLGASDQQIECLYDCMAALDQQMLSIPKPHSIETWKAQWSFVAWQLYEGFPPEGTRQAIIDLLRRDWFSRIWVLQEAAVARSAVITCGNREINSRAFVMMPLLLRVYFGEDQQARLDILPGLLRARSWWAGRSGKDLLTLLQKFGRSKASDTRDIVYALLGVSADAHSSEFLRPNYQISTQETIQQCVAYFLLQQRSISKETPPQLMPKWNMRELLDSLHDLDLAVFRWATNEAQDALIYDMIICRRANPDNRSTERVEAYLRCTSHHGPLITIAIKRANLDLVDLLLQNYWVDFEKKDSDGKTPMTVAVEHGNTVGANLVMQNRQFEISFNWEGFQCTCHGAILTAAKQGAPALKQLLLHNPTFLNFAGVFDGQTLLLAAAKHGDLATVEWILKHAEIDVSVVDPKRDWFLTMRARSQWSDYRDRLVQVFRRGYTAGLSPLEFRLITGFSVIISDFNFGAYTNTKVGKAKKADEFHFLRSIVNVEAHLDEGGWFGFLTPLGYAAQTGNTTILSLLLDNGADINSRDCDERASTPLCNAARSGHLDTVRILVERGADIELTTETADKSTALWEFIYGRPQELATEYSPNTPGSTPKRRDKGY</sequence>